<dbReference type="Proteomes" id="UP000198535">
    <property type="component" value="Unassembled WGS sequence"/>
</dbReference>
<protein>
    <recommendedName>
        <fullName evidence="1">DUF5817 domain-containing protein</fullName>
    </recommendedName>
</protein>
<keyword evidence="3" id="KW-1185">Reference proteome</keyword>
<dbReference type="InterPro" id="IPR043855">
    <property type="entry name" value="DUF5817"/>
</dbReference>
<evidence type="ECO:0000259" key="1">
    <source>
        <dbReference type="Pfam" id="PF19134"/>
    </source>
</evidence>
<organism evidence="2 3">
    <name type="scientific">Methanolobus profundi</name>
    <dbReference type="NCBI Taxonomy" id="487685"/>
    <lineage>
        <taxon>Archaea</taxon>
        <taxon>Methanobacteriati</taxon>
        <taxon>Methanobacteriota</taxon>
        <taxon>Stenosarchaea group</taxon>
        <taxon>Methanomicrobia</taxon>
        <taxon>Methanosarcinales</taxon>
        <taxon>Methanosarcinaceae</taxon>
        <taxon>Methanolobus</taxon>
    </lineage>
</organism>
<evidence type="ECO:0000313" key="3">
    <source>
        <dbReference type="Proteomes" id="UP000198535"/>
    </source>
</evidence>
<sequence>MAYGVIICTKCRKQAQIIEVGSSKTTRCQRCNAILNTRKLRLFFSSDNLDEAIAVRTQIQAQIADTGTYTPKSEAEDETPQHQVFGKEIDQKAACLIDNRKTQKKKKPDEVIIEILTSNNGKMAHDDLKKAAIAMDVDEERFEDILKKLLHAGEVYSPSKGSIKIV</sequence>
<proteinExistence type="predicted"/>
<dbReference type="RefSeq" id="WP_091935175.1">
    <property type="nucleotide sequence ID" value="NZ_FOUJ01000002.1"/>
</dbReference>
<reference evidence="3" key="1">
    <citation type="submission" date="2016-10" db="EMBL/GenBank/DDBJ databases">
        <authorList>
            <person name="Varghese N."/>
            <person name="Submissions S."/>
        </authorList>
    </citation>
    <scope>NUCLEOTIDE SEQUENCE [LARGE SCALE GENOMIC DNA]</scope>
    <source>
        <strain evidence="3">Mob M</strain>
    </source>
</reference>
<evidence type="ECO:0000313" key="2">
    <source>
        <dbReference type="EMBL" id="SFM47652.1"/>
    </source>
</evidence>
<name>A0A1I4R5S3_9EURY</name>
<dbReference type="Gene3D" id="1.10.10.10">
    <property type="entry name" value="Winged helix-like DNA-binding domain superfamily/Winged helix DNA-binding domain"/>
    <property type="match status" value="1"/>
</dbReference>
<accession>A0A1I4R5S3</accession>
<dbReference type="InterPro" id="IPR036388">
    <property type="entry name" value="WH-like_DNA-bd_sf"/>
</dbReference>
<dbReference type="EMBL" id="FOUJ01000002">
    <property type="protein sequence ID" value="SFM47652.1"/>
    <property type="molecule type" value="Genomic_DNA"/>
</dbReference>
<dbReference type="STRING" id="487685.SAMN04488696_1381"/>
<dbReference type="OrthoDB" id="142616at2157"/>
<dbReference type="Gene3D" id="3.90.820.10">
    <property type="entry name" value="Structural Genomics, Unknown Function 30-nov-00 1gh9 Mol_id"/>
    <property type="match status" value="1"/>
</dbReference>
<dbReference type="AlphaFoldDB" id="A0A1I4R5S3"/>
<gene>
    <name evidence="2" type="ORF">SAMN04488696_1381</name>
</gene>
<feature type="domain" description="DUF5817" evidence="1">
    <location>
        <begin position="3"/>
        <end position="61"/>
    </location>
</feature>
<dbReference type="Pfam" id="PF19134">
    <property type="entry name" value="DUF5817"/>
    <property type="match status" value="1"/>
</dbReference>